<sequence length="135" mass="14324">ETPPPLTCRRPHLHQPALPHRCAALSAARGSPQTLASTVTSGLSTQKTSPDPGAPPNGTPSLWKAERIRLCNRRGNKSFPAQNWIKSSGSQVETGSAQTCESQVHLQTKSVNGSDPQVQTCRGVLLSCRCSSVKG</sequence>
<feature type="compositionally biased region" description="Polar residues" evidence="1">
    <location>
        <begin position="31"/>
        <end position="49"/>
    </location>
</feature>
<evidence type="ECO:0000313" key="2">
    <source>
        <dbReference type="EMBL" id="SBR36720.1"/>
    </source>
</evidence>
<evidence type="ECO:0000256" key="1">
    <source>
        <dbReference type="SAM" id="MobiDB-lite"/>
    </source>
</evidence>
<protein>
    <submittedName>
        <fullName evidence="2">Si:dkeyp-113d7.10</fullName>
    </submittedName>
</protein>
<feature type="region of interest" description="Disordered" evidence="1">
    <location>
        <begin position="25"/>
        <end position="62"/>
    </location>
</feature>
<gene>
    <name evidence="2" type="primary">SI:DKEYP-113D7.10</name>
</gene>
<reference evidence="2" key="2">
    <citation type="submission" date="2016-06" db="EMBL/GenBank/DDBJ databases">
        <title>The genome of a short-lived fish provides insights into sex chromosome evolution and the genetic control of aging.</title>
        <authorList>
            <person name="Reichwald K."/>
            <person name="Felder M."/>
            <person name="Petzold A."/>
            <person name="Koch P."/>
            <person name="Groth M."/>
            <person name="Platzer M."/>
        </authorList>
    </citation>
    <scope>NUCLEOTIDE SEQUENCE</scope>
    <source>
        <tissue evidence="2">Brain</tissue>
    </source>
</reference>
<name>A0A1A8KW10_NOTKU</name>
<dbReference type="EMBL" id="HAEE01016670">
    <property type="protein sequence ID" value="SBR36720.1"/>
    <property type="molecule type" value="Transcribed_RNA"/>
</dbReference>
<feature type="non-terminal residue" evidence="2">
    <location>
        <position position="1"/>
    </location>
</feature>
<reference evidence="2" key="1">
    <citation type="submission" date="2016-05" db="EMBL/GenBank/DDBJ databases">
        <authorList>
            <person name="Lavstsen T."/>
            <person name="Jespersen J.S."/>
        </authorList>
    </citation>
    <scope>NUCLEOTIDE SEQUENCE</scope>
    <source>
        <tissue evidence="2">Brain</tissue>
    </source>
</reference>
<accession>A0A1A8KW10</accession>
<dbReference type="AlphaFoldDB" id="A0A1A8KW10"/>
<organism evidence="2">
    <name type="scientific">Nothobranchius kuhntae</name>
    <name type="common">Beira killifish</name>
    <dbReference type="NCBI Taxonomy" id="321403"/>
    <lineage>
        <taxon>Eukaryota</taxon>
        <taxon>Metazoa</taxon>
        <taxon>Chordata</taxon>
        <taxon>Craniata</taxon>
        <taxon>Vertebrata</taxon>
        <taxon>Euteleostomi</taxon>
        <taxon>Actinopterygii</taxon>
        <taxon>Neopterygii</taxon>
        <taxon>Teleostei</taxon>
        <taxon>Neoteleostei</taxon>
        <taxon>Acanthomorphata</taxon>
        <taxon>Ovalentaria</taxon>
        <taxon>Atherinomorphae</taxon>
        <taxon>Cyprinodontiformes</taxon>
        <taxon>Nothobranchiidae</taxon>
        <taxon>Nothobranchius</taxon>
    </lineage>
</organism>
<proteinExistence type="predicted"/>